<organism evidence="2 3">
    <name type="scientific">Aquirhabdus parva</name>
    <dbReference type="NCBI Taxonomy" id="2283318"/>
    <lineage>
        <taxon>Bacteria</taxon>
        <taxon>Pseudomonadati</taxon>
        <taxon>Pseudomonadota</taxon>
        <taxon>Gammaproteobacteria</taxon>
        <taxon>Moraxellales</taxon>
        <taxon>Moraxellaceae</taxon>
        <taxon>Aquirhabdus</taxon>
    </lineage>
</organism>
<protein>
    <recommendedName>
        <fullName evidence="4">RND transporter</fullName>
    </recommendedName>
</protein>
<evidence type="ECO:0000313" key="2">
    <source>
        <dbReference type="EMBL" id="AXI03661.1"/>
    </source>
</evidence>
<feature type="signal peptide" evidence="1">
    <location>
        <begin position="1"/>
        <end position="20"/>
    </location>
</feature>
<sequence length="340" mass="37348">MKKIAIAALLAGIGLQVAHAADDKVTICIFDPSGQHGYAYGYAKDYMVQAPRFGVIKPIDLKVYTNEEAVVTDFKAGRCDAAIMSSLRAREFNSYTGSLDAVGGLQNIKDLNMALQVLSSKSLAPKMVQGDYEILGIIPIGAAYMMVDDRRINTFSKGAGKKVAILNLEKSANKLAQKIGAIPVRVDLNTVADQFNNHKIDVLAAPAVAFRPFELAKGMTGPDGSVKGGVVRFPLAQITASFVVRKSKLPSPDVSQKIREYIFSQLGTAYKFIDNAEKDIDDKYWINMSPADQQNTQTLMRTTRVEMIKDGIYDKDMMHLLKKIRCKTNPNNPECNSNDE</sequence>
<keyword evidence="3" id="KW-1185">Reference proteome</keyword>
<accession>A0A345P8Q2</accession>
<feature type="chain" id="PRO_5016965272" description="RND transporter" evidence="1">
    <location>
        <begin position="21"/>
        <end position="340"/>
    </location>
</feature>
<dbReference type="AlphaFoldDB" id="A0A345P8Q2"/>
<evidence type="ECO:0000256" key="1">
    <source>
        <dbReference type="SAM" id="SignalP"/>
    </source>
</evidence>
<dbReference type="Pfam" id="PF19582">
    <property type="entry name" value="AdeT1_2"/>
    <property type="match status" value="2"/>
</dbReference>
<reference evidence="2 3" key="1">
    <citation type="submission" date="2018-07" db="EMBL/GenBank/DDBJ databases">
        <title>Genome sequencing of Moraxellaceae gen. HYN0046.</title>
        <authorList>
            <person name="Kim M."/>
            <person name="Yi H."/>
        </authorList>
    </citation>
    <scope>NUCLEOTIDE SEQUENCE [LARGE SCALE GENOMIC DNA]</scope>
    <source>
        <strain evidence="2 3">HYN0046</strain>
    </source>
</reference>
<evidence type="ECO:0008006" key="4">
    <source>
        <dbReference type="Google" id="ProtNLM"/>
    </source>
</evidence>
<dbReference type="Proteomes" id="UP000253940">
    <property type="component" value="Chromosome"/>
</dbReference>
<keyword evidence="1" id="KW-0732">Signal</keyword>
<dbReference type="InterPro" id="IPR038404">
    <property type="entry name" value="TRAP_DctP_sf"/>
</dbReference>
<dbReference type="EMBL" id="CP031222">
    <property type="protein sequence ID" value="AXI03661.1"/>
    <property type="molecule type" value="Genomic_DNA"/>
</dbReference>
<name>A0A345P8Q2_9GAMM</name>
<gene>
    <name evidence="2" type="ORF">HYN46_12985</name>
</gene>
<dbReference type="InterPro" id="IPR045758">
    <property type="entry name" value="AdeT1/2"/>
</dbReference>
<dbReference type="OrthoDB" id="9771186at2"/>
<dbReference type="RefSeq" id="WP_114899769.1">
    <property type="nucleotide sequence ID" value="NZ_CP031222.1"/>
</dbReference>
<proteinExistence type="predicted"/>
<dbReference type="KEGG" id="mbah:HYN46_12985"/>
<evidence type="ECO:0000313" key="3">
    <source>
        <dbReference type="Proteomes" id="UP000253940"/>
    </source>
</evidence>
<dbReference type="Gene3D" id="3.40.190.170">
    <property type="entry name" value="Bacterial extracellular solute-binding protein, family 7"/>
    <property type="match status" value="1"/>
</dbReference>